<protein>
    <submittedName>
        <fullName evidence="1">Uncharacterized protein</fullName>
    </submittedName>
</protein>
<dbReference type="EMBL" id="UINC01085583">
    <property type="protein sequence ID" value="SVC33273.1"/>
    <property type="molecule type" value="Genomic_DNA"/>
</dbReference>
<dbReference type="AlphaFoldDB" id="A0A382LB59"/>
<reference evidence="1" key="1">
    <citation type="submission" date="2018-05" db="EMBL/GenBank/DDBJ databases">
        <authorList>
            <person name="Lanie J.A."/>
            <person name="Ng W.-L."/>
            <person name="Kazmierczak K.M."/>
            <person name="Andrzejewski T.M."/>
            <person name="Davidsen T.M."/>
            <person name="Wayne K.J."/>
            <person name="Tettelin H."/>
            <person name="Glass J.I."/>
            <person name="Rusch D."/>
            <person name="Podicherti R."/>
            <person name="Tsui H.-C.T."/>
            <person name="Winkler M.E."/>
        </authorList>
    </citation>
    <scope>NUCLEOTIDE SEQUENCE</scope>
</reference>
<organism evidence="1">
    <name type="scientific">marine metagenome</name>
    <dbReference type="NCBI Taxonomy" id="408172"/>
    <lineage>
        <taxon>unclassified sequences</taxon>
        <taxon>metagenomes</taxon>
        <taxon>ecological metagenomes</taxon>
    </lineage>
</organism>
<accession>A0A382LB59</accession>
<proteinExistence type="predicted"/>
<sequence>MTNKRGQIAVVVMLSAVWAAAVAGATLETLPAWNAGAAKSAILTFV</sequence>
<feature type="non-terminal residue" evidence="1">
    <location>
        <position position="46"/>
    </location>
</feature>
<evidence type="ECO:0000313" key="1">
    <source>
        <dbReference type="EMBL" id="SVC33273.1"/>
    </source>
</evidence>
<gene>
    <name evidence="1" type="ORF">METZ01_LOCUS286127</name>
</gene>
<name>A0A382LB59_9ZZZZ</name>